<comment type="caution">
    <text evidence="9">The sequence shown here is derived from an EMBL/GenBank/DDBJ whole genome shotgun (WGS) entry which is preliminary data.</text>
</comment>
<dbReference type="Gene3D" id="3.90.1170.30">
    <property type="entry name" value="Pyrimidine nucleoside phosphorylase-like, C-terminal domain"/>
    <property type="match status" value="1"/>
</dbReference>
<keyword evidence="5 7" id="KW-0808">Transferase</keyword>
<dbReference type="Pfam" id="PF02885">
    <property type="entry name" value="Glycos_trans_3N"/>
    <property type="match status" value="1"/>
</dbReference>
<dbReference type="EMBL" id="JBHUIP010000012">
    <property type="protein sequence ID" value="MFD2264072.1"/>
    <property type="molecule type" value="Genomic_DNA"/>
</dbReference>
<dbReference type="EC" id="2.4.2.4" evidence="3 7"/>
<dbReference type="NCBIfam" id="TIGR02643">
    <property type="entry name" value="T_phosphoryl"/>
    <property type="match status" value="1"/>
</dbReference>
<comment type="catalytic activity">
    <reaction evidence="6 7">
        <text>thymidine + phosphate = 2-deoxy-alpha-D-ribose 1-phosphate + thymine</text>
        <dbReference type="Rhea" id="RHEA:16037"/>
        <dbReference type="ChEBI" id="CHEBI:17748"/>
        <dbReference type="ChEBI" id="CHEBI:17821"/>
        <dbReference type="ChEBI" id="CHEBI:43474"/>
        <dbReference type="ChEBI" id="CHEBI:57259"/>
        <dbReference type="EC" id="2.4.2.4"/>
    </reaction>
</comment>
<comment type="pathway">
    <text evidence="7">Pyrimidine metabolism; dTMP biosynthesis via salvage pathway; dTMP from thymine: step 1/2.</text>
</comment>
<dbReference type="Proteomes" id="UP001597295">
    <property type="component" value="Unassembled WGS sequence"/>
</dbReference>
<comment type="similarity">
    <text evidence="1 7">Belongs to the thymidine/pyrimidine-nucleoside phosphorylase family.</text>
</comment>
<evidence type="ECO:0000256" key="2">
    <source>
        <dbReference type="ARBA" id="ARBA00011738"/>
    </source>
</evidence>
<dbReference type="InterPro" id="IPR000312">
    <property type="entry name" value="Glycosyl_Trfase_fam3"/>
</dbReference>
<dbReference type="GO" id="GO:0009032">
    <property type="term" value="F:thymidine phosphorylase activity"/>
    <property type="evidence" value="ECO:0007669"/>
    <property type="project" value="UniProtKB-EC"/>
</dbReference>
<dbReference type="NCBIfam" id="TIGR02644">
    <property type="entry name" value="Y_phosphoryl"/>
    <property type="match status" value="1"/>
</dbReference>
<dbReference type="Pfam" id="PF00591">
    <property type="entry name" value="Glycos_transf_3"/>
    <property type="match status" value="1"/>
</dbReference>
<dbReference type="PANTHER" id="PTHR10515:SF0">
    <property type="entry name" value="THYMIDINE PHOSPHORYLASE"/>
    <property type="match status" value="1"/>
</dbReference>
<dbReference type="InterPro" id="IPR017872">
    <property type="entry name" value="Pyrmidine_PPase_CS"/>
</dbReference>
<dbReference type="SUPFAM" id="SSF52418">
    <property type="entry name" value="Nucleoside phosphorylase/phosphoribosyltransferase catalytic domain"/>
    <property type="match status" value="1"/>
</dbReference>
<evidence type="ECO:0000313" key="9">
    <source>
        <dbReference type="EMBL" id="MFD2264072.1"/>
    </source>
</evidence>
<dbReference type="InterPro" id="IPR017459">
    <property type="entry name" value="Glycosyl_Trfase_fam3_N_dom"/>
</dbReference>
<dbReference type="InterPro" id="IPR000053">
    <property type="entry name" value="Thymidine/pyrmidine_PPase"/>
</dbReference>
<dbReference type="NCBIfam" id="NF004490">
    <property type="entry name" value="PRK05820.1"/>
    <property type="match status" value="1"/>
</dbReference>
<dbReference type="PANTHER" id="PTHR10515">
    <property type="entry name" value="THYMIDINE PHOSPHORYLASE"/>
    <property type="match status" value="1"/>
</dbReference>
<evidence type="ECO:0000256" key="6">
    <source>
        <dbReference type="ARBA" id="ARBA00048550"/>
    </source>
</evidence>
<evidence type="ECO:0000256" key="3">
    <source>
        <dbReference type="ARBA" id="ARBA00011892"/>
    </source>
</evidence>
<name>A0ABW5DSK9_9PROT</name>
<dbReference type="InterPro" id="IPR036566">
    <property type="entry name" value="PYNP-like_C_sf"/>
</dbReference>
<organism evidence="9 10">
    <name type="scientific">Lacibacterium aquatile</name>
    <dbReference type="NCBI Taxonomy" id="1168082"/>
    <lineage>
        <taxon>Bacteria</taxon>
        <taxon>Pseudomonadati</taxon>
        <taxon>Pseudomonadota</taxon>
        <taxon>Alphaproteobacteria</taxon>
        <taxon>Rhodospirillales</taxon>
        <taxon>Rhodospirillaceae</taxon>
    </lineage>
</organism>
<evidence type="ECO:0000259" key="8">
    <source>
        <dbReference type="SMART" id="SM00941"/>
    </source>
</evidence>
<dbReference type="InterPro" id="IPR013102">
    <property type="entry name" value="PYNP_C"/>
</dbReference>
<keyword evidence="10" id="KW-1185">Reference proteome</keyword>
<dbReference type="RefSeq" id="WP_379877112.1">
    <property type="nucleotide sequence ID" value="NZ_JBHUIP010000012.1"/>
</dbReference>
<dbReference type="PROSITE" id="PS00647">
    <property type="entry name" value="THYMID_PHOSPHORYLASE"/>
    <property type="match status" value="1"/>
</dbReference>
<comment type="function">
    <text evidence="7">The enzymes which catalyze the reversible phosphorolysis of pyrimidine nucleosides are involved in the degradation of these compounds and in their utilization as carbon and energy sources, or in the rescue of pyrimidine bases for nucleotide synthesis.</text>
</comment>
<evidence type="ECO:0000256" key="4">
    <source>
        <dbReference type="ARBA" id="ARBA00022676"/>
    </source>
</evidence>
<evidence type="ECO:0000256" key="1">
    <source>
        <dbReference type="ARBA" id="ARBA00006915"/>
    </source>
</evidence>
<feature type="domain" description="Pyrimidine nucleoside phosphorylase C-terminal" evidence="8">
    <location>
        <begin position="351"/>
        <end position="425"/>
    </location>
</feature>
<dbReference type="Gene3D" id="3.40.1030.10">
    <property type="entry name" value="Nucleoside phosphorylase/phosphoribosyltransferase catalytic domain"/>
    <property type="match status" value="1"/>
</dbReference>
<dbReference type="Pfam" id="PF07831">
    <property type="entry name" value="PYNP_C"/>
    <property type="match status" value="1"/>
</dbReference>
<sequence>MTYLPQELIRKKRDGGALTPDELRFLVKGLTDGSLADEQVGAFAMAVYFQGMAMPERIAFTAAMRDSGDVLNWQQFDLDAPVVDKHSTGGVGDKVSLMLAPIVAACGGAVPMISGRGLGHTGGTLDKFDSIPGYNTAPSPDLFVKVTKEVGCAIIGQTAKMAPADKRLYGIRDVTATVESIPLITASILSKKLAAGLDALVMDVKFGSGSFMGPLDRSRELADSIVKVATGAGVPTRALLTDMNEVLGWTAGNAVEMREAVEYLTGTKREKRLHEVTKALAVAMLRVTSLFDSDEAAAQAVEDSLSSGKATEKFAQMVTALGGPADFVQNYDKHLGKAPIVKAITASKTGFVSAIDTRAVGLAVVAMGGGRTRSADAIDHAVGLTDIAGLGAEVGPNRPLAIVHARDEAQVQRVQMMLDAAFTVGAAAPAPGPVVAEVLGA</sequence>
<dbReference type="SUPFAM" id="SSF47648">
    <property type="entry name" value="Nucleoside phosphorylase/phosphoribosyltransferase N-terminal domain"/>
    <property type="match status" value="1"/>
</dbReference>
<evidence type="ECO:0000256" key="5">
    <source>
        <dbReference type="ARBA" id="ARBA00022679"/>
    </source>
</evidence>
<dbReference type="InterPro" id="IPR035902">
    <property type="entry name" value="Nuc_phospho_transferase"/>
</dbReference>
<dbReference type="InterPro" id="IPR036320">
    <property type="entry name" value="Glycosyl_Trfase_fam3_N_dom_sf"/>
</dbReference>
<gene>
    <name evidence="7 9" type="primary">deoA</name>
    <name evidence="9" type="ORF">ACFSM5_14315</name>
</gene>
<dbReference type="SMART" id="SM00941">
    <property type="entry name" value="PYNP_C"/>
    <property type="match status" value="1"/>
</dbReference>
<dbReference type="HAMAP" id="MF_01628">
    <property type="entry name" value="Thymid_phosp"/>
    <property type="match status" value="1"/>
</dbReference>
<proteinExistence type="inferred from homology"/>
<reference evidence="10" key="1">
    <citation type="journal article" date="2019" name="Int. J. Syst. Evol. Microbiol.">
        <title>The Global Catalogue of Microorganisms (GCM) 10K type strain sequencing project: providing services to taxonomists for standard genome sequencing and annotation.</title>
        <authorList>
            <consortium name="The Broad Institute Genomics Platform"/>
            <consortium name="The Broad Institute Genome Sequencing Center for Infectious Disease"/>
            <person name="Wu L."/>
            <person name="Ma J."/>
        </authorList>
    </citation>
    <scope>NUCLEOTIDE SEQUENCE [LARGE SCALE GENOMIC DNA]</scope>
    <source>
        <strain evidence="10">CGMCC 1.19062</strain>
    </source>
</reference>
<comment type="subunit">
    <text evidence="2 7">Homodimer.</text>
</comment>
<evidence type="ECO:0000313" key="10">
    <source>
        <dbReference type="Proteomes" id="UP001597295"/>
    </source>
</evidence>
<dbReference type="Gene3D" id="1.20.970.10">
    <property type="entry name" value="Transferase, Pyrimidine Nucleoside Phosphorylase, Chain C"/>
    <property type="match status" value="1"/>
</dbReference>
<protein>
    <recommendedName>
        <fullName evidence="3 7">Thymidine phosphorylase</fullName>
        <ecNumber evidence="3 7">2.4.2.4</ecNumber>
    </recommendedName>
    <alternativeName>
        <fullName evidence="7">TdRPase</fullName>
    </alternativeName>
</protein>
<dbReference type="SUPFAM" id="SSF54680">
    <property type="entry name" value="Pyrimidine nucleoside phosphorylase C-terminal domain"/>
    <property type="match status" value="1"/>
</dbReference>
<accession>A0ABW5DSK9</accession>
<dbReference type="PIRSF" id="PIRSF000478">
    <property type="entry name" value="TP_PyNP"/>
    <property type="match status" value="1"/>
</dbReference>
<keyword evidence="4 7" id="KW-0328">Glycosyltransferase</keyword>
<evidence type="ECO:0000256" key="7">
    <source>
        <dbReference type="HAMAP-Rule" id="MF_01628"/>
    </source>
</evidence>
<dbReference type="InterPro" id="IPR013465">
    <property type="entry name" value="Thymidine_Pase"/>
</dbReference>
<dbReference type="InterPro" id="IPR018090">
    <property type="entry name" value="Pyrmidine_PPas_bac/euk"/>
</dbReference>